<keyword evidence="2" id="KW-1185">Reference proteome</keyword>
<name>A0ACC1HLS3_9FUNG</name>
<organism evidence="1 2">
    <name type="scientific">Spiromyces aspiralis</name>
    <dbReference type="NCBI Taxonomy" id="68401"/>
    <lineage>
        <taxon>Eukaryota</taxon>
        <taxon>Fungi</taxon>
        <taxon>Fungi incertae sedis</taxon>
        <taxon>Zoopagomycota</taxon>
        <taxon>Kickxellomycotina</taxon>
        <taxon>Kickxellomycetes</taxon>
        <taxon>Kickxellales</taxon>
        <taxon>Kickxellaceae</taxon>
        <taxon>Spiromyces</taxon>
    </lineage>
</organism>
<reference evidence="1" key="1">
    <citation type="submission" date="2022-06" db="EMBL/GenBank/DDBJ databases">
        <title>Phylogenomic reconstructions and comparative analyses of Kickxellomycotina fungi.</title>
        <authorList>
            <person name="Reynolds N.K."/>
            <person name="Stajich J.E."/>
            <person name="Barry K."/>
            <person name="Grigoriev I.V."/>
            <person name="Crous P."/>
            <person name="Smith M.E."/>
        </authorList>
    </citation>
    <scope>NUCLEOTIDE SEQUENCE</scope>
    <source>
        <strain evidence="1">RSA 2271</strain>
    </source>
</reference>
<protein>
    <submittedName>
        <fullName evidence="1">Uncharacterized protein</fullName>
    </submittedName>
</protein>
<dbReference type="EMBL" id="JAMZIH010005395">
    <property type="protein sequence ID" value="KAJ1675259.1"/>
    <property type="molecule type" value="Genomic_DNA"/>
</dbReference>
<proteinExistence type="predicted"/>
<comment type="caution">
    <text evidence="1">The sequence shown here is derived from an EMBL/GenBank/DDBJ whole genome shotgun (WGS) entry which is preliminary data.</text>
</comment>
<evidence type="ECO:0000313" key="1">
    <source>
        <dbReference type="EMBL" id="KAJ1675259.1"/>
    </source>
</evidence>
<evidence type="ECO:0000313" key="2">
    <source>
        <dbReference type="Proteomes" id="UP001145114"/>
    </source>
</evidence>
<accession>A0ACC1HLS3</accession>
<dbReference type="Proteomes" id="UP001145114">
    <property type="component" value="Unassembled WGS sequence"/>
</dbReference>
<gene>
    <name evidence="1" type="ORF">EV182_001611</name>
</gene>
<sequence length="88" mass="9863">MDQHLAGLDDLAFELDSWRKQATDITPDMRSVLQVTMLTSANRLPLISRVLRQRLESYASAPVSSQAAFVEKVRESLLKCSCLVGMPR</sequence>
<feature type="non-terminal residue" evidence="1">
    <location>
        <position position="88"/>
    </location>
</feature>